<dbReference type="Proteomes" id="UP000588051">
    <property type="component" value="Unassembled WGS sequence"/>
</dbReference>
<evidence type="ECO:0000256" key="1">
    <source>
        <dbReference type="SAM" id="Phobius"/>
    </source>
</evidence>
<comment type="caution">
    <text evidence="2">The sequence shown here is derived from an EMBL/GenBank/DDBJ whole genome shotgun (WGS) entry which is preliminary data.</text>
</comment>
<evidence type="ECO:0000313" key="3">
    <source>
        <dbReference type="Proteomes" id="UP000588051"/>
    </source>
</evidence>
<dbReference type="RefSeq" id="WP_176802487.1">
    <property type="nucleotide sequence ID" value="NZ_JABXYJ010000002.1"/>
</dbReference>
<keyword evidence="1" id="KW-0472">Membrane</keyword>
<organism evidence="2 3">
    <name type="scientific">Undibacterium oligocarboniphilum</name>
    <dbReference type="NCBI Taxonomy" id="666702"/>
    <lineage>
        <taxon>Bacteria</taxon>
        <taxon>Pseudomonadati</taxon>
        <taxon>Pseudomonadota</taxon>
        <taxon>Betaproteobacteria</taxon>
        <taxon>Burkholderiales</taxon>
        <taxon>Oxalobacteraceae</taxon>
        <taxon>Undibacterium</taxon>
    </lineage>
</organism>
<gene>
    <name evidence="2" type="ORF">HV832_05270</name>
</gene>
<accession>A0A850QEB7</accession>
<feature type="transmembrane region" description="Helical" evidence="1">
    <location>
        <begin position="30"/>
        <end position="52"/>
    </location>
</feature>
<keyword evidence="3" id="KW-1185">Reference proteome</keyword>
<proteinExistence type="predicted"/>
<evidence type="ECO:0000313" key="2">
    <source>
        <dbReference type="EMBL" id="NVO77237.1"/>
    </source>
</evidence>
<keyword evidence="1" id="KW-1133">Transmembrane helix</keyword>
<dbReference type="AlphaFoldDB" id="A0A850QEB7"/>
<keyword evidence="1" id="KW-0812">Transmembrane</keyword>
<reference evidence="2 3" key="1">
    <citation type="submission" date="2020-06" db="EMBL/GenBank/DDBJ databases">
        <authorList>
            <person name="Qiu C."/>
            <person name="Liu Z."/>
        </authorList>
    </citation>
    <scope>NUCLEOTIDE SEQUENCE [LARGE SCALE GENOMIC DNA]</scope>
    <source>
        <strain evidence="2 3">EM 1</strain>
    </source>
</reference>
<protein>
    <submittedName>
        <fullName evidence="2">Uncharacterized protein</fullName>
    </submittedName>
</protein>
<name>A0A850QEB7_9BURK</name>
<sequence>MACLLVLTGWGAQLYQLVFIPYLVPVLGDAWSSAAFAASLTAVFGVLTWWMARKNWRIVIRLCLSSSNCGQGRLRNIYS</sequence>
<dbReference type="EMBL" id="JABXYJ010000002">
    <property type="protein sequence ID" value="NVO77237.1"/>
    <property type="molecule type" value="Genomic_DNA"/>
</dbReference>